<dbReference type="EMBL" id="LTAN01000002">
    <property type="protein sequence ID" value="OBR13472.1"/>
    <property type="molecule type" value="Genomic_DNA"/>
</dbReference>
<protein>
    <submittedName>
        <fullName evidence="1">Uncharacterized protein</fullName>
    </submittedName>
</protein>
<organism evidence="1 2">
    <name type="scientific">Colletotrichum higginsianum (strain IMI 349063)</name>
    <name type="common">Crucifer anthracnose fungus</name>
    <dbReference type="NCBI Taxonomy" id="759273"/>
    <lineage>
        <taxon>Eukaryota</taxon>
        <taxon>Fungi</taxon>
        <taxon>Dikarya</taxon>
        <taxon>Ascomycota</taxon>
        <taxon>Pezizomycotina</taxon>
        <taxon>Sordariomycetes</taxon>
        <taxon>Hypocreomycetidae</taxon>
        <taxon>Glomerellales</taxon>
        <taxon>Glomerellaceae</taxon>
        <taxon>Colletotrichum</taxon>
        <taxon>Colletotrichum destructivum species complex</taxon>
    </lineage>
</organism>
<dbReference type="KEGG" id="chig:CH63R_02198"/>
<proteinExistence type="predicted"/>
<comment type="caution">
    <text evidence="1">The sequence shown here is derived from an EMBL/GenBank/DDBJ whole genome shotgun (WGS) entry which is preliminary data.</text>
</comment>
<keyword evidence="2" id="KW-1185">Reference proteome</keyword>
<sequence>MSSASTFSQTTEADFDLYAYCDPPPCHLIPSSHIRNGLRHPFTEGLGCQHWRDASLEARRGICSTPKTPNDAEPLVACGWLAGQLKTTQNAS</sequence>
<dbReference type="RefSeq" id="XP_018161989.1">
    <property type="nucleotide sequence ID" value="XM_018297173.1"/>
</dbReference>
<evidence type="ECO:0000313" key="2">
    <source>
        <dbReference type="Proteomes" id="UP000092177"/>
    </source>
</evidence>
<dbReference type="GeneID" id="28861280"/>
<accession>A0A1B7YNG8</accession>
<dbReference type="Proteomes" id="UP000092177">
    <property type="component" value="Chromosome 2"/>
</dbReference>
<dbReference type="VEuPathDB" id="FungiDB:CH63R_02198"/>
<gene>
    <name evidence="1" type="ORF">CH63R_02198</name>
</gene>
<reference evidence="2" key="1">
    <citation type="journal article" date="2017" name="BMC Genomics">
        <title>Gapless genome assembly of Colletotrichum higginsianum reveals chromosome structure and association of transposable elements with secondary metabolite gene clusters.</title>
        <authorList>
            <person name="Dallery J.-F."/>
            <person name="Lapalu N."/>
            <person name="Zampounis A."/>
            <person name="Pigne S."/>
            <person name="Luyten I."/>
            <person name="Amselem J."/>
            <person name="Wittenberg A.H.J."/>
            <person name="Zhou S."/>
            <person name="de Queiroz M.V."/>
            <person name="Robin G.P."/>
            <person name="Auger A."/>
            <person name="Hainaut M."/>
            <person name="Henrissat B."/>
            <person name="Kim K.-T."/>
            <person name="Lee Y.-H."/>
            <person name="Lespinet O."/>
            <person name="Schwartz D.C."/>
            <person name="Thon M.R."/>
            <person name="O'Connell R.J."/>
        </authorList>
    </citation>
    <scope>NUCLEOTIDE SEQUENCE [LARGE SCALE GENOMIC DNA]</scope>
    <source>
        <strain evidence="2">IMI 349063</strain>
    </source>
</reference>
<name>A0A1B7YNG8_COLHI</name>
<evidence type="ECO:0000313" key="1">
    <source>
        <dbReference type="EMBL" id="OBR13472.1"/>
    </source>
</evidence>
<dbReference type="AlphaFoldDB" id="A0A1B7YNG8"/>